<keyword evidence="3 6" id="KW-0732">Signal</keyword>
<evidence type="ECO:0000313" key="9">
    <source>
        <dbReference type="EMBL" id="VYS74824.1"/>
    </source>
</evidence>
<keyword evidence="4" id="KW-0472">Membrane</keyword>
<evidence type="ECO:0000256" key="5">
    <source>
        <dbReference type="ARBA" id="ARBA00023237"/>
    </source>
</evidence>
<evidence type="ECO:0000256" key="2">
    <source>
        <dbReference type="ARBA" id="ARBA00006275"/>
    </source>
</evidence>
<dbReference type="InterPro" id="IPR033985">
    <property type="entry name" value="SusD-like_N"/>
</dbReference>
<evidence type="ECO:0000256" key="6">
    <source>
        <dbReference type="SAM" id="SignalP"/>
    </source>
</evidence>
<feature type="domain" description="RagB/SusD" evidence="7">
    <location>
        <begin position="290"/>
        <end position="687"/>
    </location>
</feature>
<protein>
    <submittedName>
        <fullName evidence="9">SusD family protein</fullName>
    </submittedName>
</protein>
<keyword evidence="5" id="KW-0998">Cell outer membrane</keyword>
<evidence type="ECO:0000256" key="3">
    <source>
        <dbReference type="ARBA" id="ARBA00022729"/>
    </source>
</evidence>
<evidence type="ECO:0000256" key="4">
    <source>
        <dbReference type="ARBA" id="ARBA00023136"/>
    </source>
</evidence>
<dbReference type="Gene3D" id="1.25.40.390">
    <property type="match status" value="1"/>
</dbReference>
<organism evidence="9">
    <name type="scientific">Bacteroides intestinalis</name>
    <dbReference type="NCBI Taxonomy" id="329854"/>
    <lineage>
        <taxon>Bacteria</taxon>
        <taxon>Pseudomonadati</taxon>
        <taxon>Bacteroidota</taxon>
        <taxon>Bacteroidia</taxon>
        <taxon>Bacteroidales</taxon>
        <taxon>Bacteroidaceae</taxon>
        <taxon>Bacteroides</taxon>
    </lineage>
</organism>
<dbReference type="Pfam" id="PF07980">
    <property type="entry name" value="SusD_RagB"/>
    <property type="match status" value="1"/>
</dbReference>
<dbReference type="EMBL" id="CACRSU010000004">
    <property type="protein sequence ID" value="VYS74824.1"/>
    <property type="molecule type" value="Genomic_DNA"/>
</dbReference>
<evidence type="ECO:0000259" key="8">
    <source>
        <dbReference type="Pfam" id="PF14322"/>
    </source>
</evidence>
<evidence type="ECO:0000256" key="1">
    <source>
        <dbReference type="ARBA" id="ARBA00004442"/>
    </source>
</evidence>
<feature type="domain" description="SusD-like N-terminal" evidence="8">
    <location>
        <begin position="99"/>
        <end position="218"/>
    </location>
</feature>
<feature type="signal peptide" evidence="6">
    <location>
        <begin position="1"/>
        <end position="21"/>
    </location>
</feature>
<dbReference type="SUPFAM" id="SSF48452">
    <property type="entry name" value="TPR-like"/>
    <property type="match status" value="1"/>
</dbReference>
<name>A0A6N2R264_9BACE</name>
<accession>A0A6N2R264</accession>
<proteinExistence type="inferred from homology"/>
<comment type="subcellular location">
    <subcellularLocation>
        <location evidence="1">Cell outer membrane</location>
    </subcellularLocation>
</comment>
<dbReference type="AlphaFoldDB" id="A0A6N2R264"/>
<gene>
    <name evidence="9" type="ORF">BILFYP9_00418</name>
</gene>
<reference evidence="9" key="1">
    <citation type="submission" date="2019-11" db="EMBL/GenBank/DDBJ databases">
        <authorList>
            <person name="Feng L."/>
        </authorList>
    </citation>
    <scope>NUCLEOTIDE SEQUENCE</scope>
    <source>
        <strain evidence="9">BintestinalisLFYP9</strain>
    </source>
</reference>
<dbReference type="InterPro" id="IPR012944">
    <property type="entry name" value="SusD_RagB_dom"/>
</dbReference>
<feature type="chain" id="PRO_5043227078" evidence="6">
    <location>
        <begin position="22"/>
        <end position="687"/>
    </location>
</feature>
<dbReference type="Pfam" id="PF14322">
    <property type="entry name" value="SusD-like_3"/>
    <property type="match status" value="1"/>
</dbReference>
<dbReference type="PROSITE" id="PS51257">
    <property type="entry name" value="PROKAR_LIPOPROTEIN"/>
    <property type="match status" value="1"/>
</dbReference>
<sequence length="687" mass="77013">MKKWKNILMCVALGGALVSCVDLDIPPKNIMTNEDIYNEGGITAYMAGLYNHLPMEDFNMGDDGGRGGFFNWLSDKTTMGSTGEYANNVCGNSCVYGDKGYWKPAYQIIRQANVLIQDLPNYVGKLQGAEEWIAEAKFIRAYTYYALVKRYGGVPLVKEPQPITDDGSALNVARNSHEESIDFILEDLDYAMQYMTDKKTNGRANKYVAAAVKARVALYAGSVARYGSLYNYTGKSGVVLTGVPASKANDYFKQAYEATLEVAKGGYQLNNGADKRQAFYEVFDKATTSPESIFIREYDINNYVHSWDKLMSPERMVGFSYGGRYFVPLDWVELFDGLPLDSETGHLKTTDDDGNFIVYDSGHGIFDNAEPRLKASIMIPGDTYKGYELDMRWGLIDPSVDPSQKIKKEIPDDGKTTTGWDKIAESFKVNGQKVAIRTTKRPNDGETYKIGGVDTKIAICGFDGPATSSSNMCTTGIYGVKWLQRNLASGETQLHRSTQPWIDIRYAEILLARAEAAIELAQNGVASHNGADLLEDAMKCINDVRERAGAELLTSTAQLADMTAPTNVRGTGKNSMIFAPTKGLQIVRVERYKELAVEHKLYWDLRRWFTAREQIYEFRWRMLAPYLFASTAEVDPDSGIPHGKYIFDTRVADSYGGQHNFDQKYYYEKIPDTERKVNPLLEQNDMY</sequence>
<dbReference type="GO" id="GO:0009279">
    <property type="term" value="C:cell outer membrane"/>
    <property type="evidence" value="ECO:0007669"/>
    <property type="project" value="UniProtKB-SubCell"/>
</dbReference>
<comment type="similarity">
    <text evidence="2">Belongs to the SusD family.</text>
</comment>
<dbReference type="InterPro" id="IPR011990">
    <property type="entry name" value="TPR-like_helical_dom_sf"/>
</dbReference>
<evidence type="ECO:0000259" key="7">
    <source>
        <dbReference type="Pfam" id="PF07980"/>
    </source>
</evidence>
<dbReference type="RefSeq" id="WP_117692419.1">
    <property type="nucleotide sequence ID" value="NZ_BAABZC010000004.1"/>
</dbReference>